<keyword evidence="3" id="KW-1185">Reference proteome</keyword>
<accession>A0ABQ6AYV4</accession>
<evidence type="ECO:0000313" key="3">
    <source>
        <dbReference type="Proteomes" id="UP001156905"/>
    </source>
</evidence>
<feature type="region of interest" description="Disordered" evidence="1">
    <location>
        <begin position="61"/>
        <end position="87"/>
    </location>
</feature>
<feature type="compositionally biased region" description="Basic and acidic residues" evidence="1">
    <location>
        <begin position="61"/>
        <end position="72"/>
    </location>
</feature>
<reference evidence="3" key="1">
    <citation type="journal article" date="2019" name="Int. J. Syst. Evol. Microbiol.">
        <title>The Global Catalogue of Microorganisms (GCM) 10K type strain sequencing project: providing services to taxonomists for standard genome sequencing and annotation.</title>
        <authorList>
            <consortium name="The Broad Institute Genomics Platform"/>
            <consortium name="The Broad Institute Genome Sequencing Center for Infectious Disease"/>
            <person name="Wu L."/>
            <person name="Ma J."/>
        </authorList>
    </citation>
    <scope>NUCLEOTIDE SEQUENCE [LARGE SCALE GENOMIC DNA]</scope>
    <source>
        <strain evidence="3">NBRC 102520</strain>
    </source>
</reference>
<evidence type="ECO:0000256" key="1">
    <source>
        <dbReference type="SAM" id="MobiDB-lite"/>
    </source>
</evidence>
<dbReference type="RefSeq" id="WP_284266774.1">
    <property type="nucleotide sequence ID" value="NZ_BSOW01000010.1"/>
</dbReference>
<sequence>MIDLEASVRDLINRDRDCSESALRLLGLRQDMKQLIADWKAAGGGDLLPNIGERVSLRANVKNDPKPNKQNDPEQNGYKAARMAVRR</sequence>
<evidence type="ECO:0000313" key="2">
    <source>
        <dbReference type="EMBL" id="GLR86416.1"/>
    </source>
</evidence>
<dbReference type="EMBL" id="BSOW01000010">
    <property type="protein sequence ID" value="GLR86416.1"/>
    <property type="molecule type" value="Genomic_DNA"/>
</dbReference>
<comment type="caution">
    <text evidence="2">The sequence shown here is derived from an EMBL/GenBank/DDBJ whole genome shotgun (WGS) entry which is preliminary data.</text>
</comment>
<gene>
    <name evidence="2" type="ORF">GCM10007857_31270</name>
</gene>
<proteinExistence type="predicted"/>
<organism evidence="2 3">
    <name type="scientific">Bradyrhizobium iriomotense</name>
    <dbReference type="NCBI Taxonomy" id="441950"/>
    <lineage>
        <taxon>Bacteria</taxon>
        <taxon>Pseudomonadati</taxon>
        <taxon>Pseudomonadota</taxon>
        <taxon>Alphaproteobacteria</taxon>
        <taxon>Hyphomicrobiales</taxon>
        <taxon>Nitrobacteraceae</taxon>
        <taxon>Bradyrhizobium</taxon>
    </lineage>
</organism>
<dbReference type="Proteomes" id="UP001156905">
    <property type="component" value="Unassembled WGS sequence"/>
</dbReference>
<protein>
    <submittedName>
        <fullName evidence="2">Uncharacterized protein</fullName>
    </submittedName>
</protein>
<name>A0ABQ6AYV4_9BRAD</name>